<accession>A0ABP7IDD3</accession>
<name>A0ABP7IDD3_9ACTN</name>
<evidence type="ECO:0000256" key="1">
    <source>
        <dbReference type="SAM" id="MobiDB-lite"/>
    </source>
</evidence>
<gene>
    <name evidence="3" type="ORF">GCM10022242_17010</name>
</gene>
<feature type="signal peptide" evidence="2">
    <location>
        <begin position="1"/>
        <end position="23"/>
    </location>
</feature>
<dbReference type="Proteomes" id="UP001501821">
    <property type="component" value="Unassembled WGS sequence"/>
</dbReference>
<keyword evidence="2" id="KW-0732">Signal</keyword>
<sequence>MKKLTSRLAACALLAAAAPFATAGAAFASHGADDGTGDDSGGGRGGADVRNHGSCSGTTSWKIKAKPDDGRIEVEAEIDSNASGQQWDWVLKHNGSTSAHGTATTHGASGSFSVERRTVNAAGADALRFRATHAGETCVARVRL</sequence>
<dbReference type="RefSeq" id="WP_344774309.1">
    <property type="nucleotide sequence ID" value="NZ_BAABAH010000004.1"/>
</dbReference>
<comment type="caution">
    <text evidence="3">The sequence shown here is derived from an EMBL/GenBank/DDBJ whole genome shotgun (WGS) entry which is preliminary data.</text>
</comment>
<evidence type="ECO:0008006" key="5">
    <source>
        <dbReference type="Google" id="ProtNLM"/>
    </source>
</evidence>
<reference evidence="4" key="1">
    <citation type="journal article" date="2019" name="Int. J. Syst. Evol. Microbiol.">
        <title>The Global Catalogue of Microorganisms (GCM) 10K type strain sequencing project: providing services to taxonomists for standard genome sequencing and annotation.</title>
        <authorList>
            <consortium name="The Broad Institute Genomics Platform"/>
            <consortium name="The Broad Institute Genome Sequencing Center for Infectious Disease"/>
            <person name="Wu L."/>
            <person name="Ma J."/>
        </authorList>
    </citation>
    <scope>NUCLEOTIDE SEQUENCE [LARGE SCALE GENOMIC DNA]</scope>
    <source>
        <strain evidence="4">JCM 16953</strain>
    </source>
</reference>
<feature type="chain" id="PRO_5046806706" description="Secreted protein" evidence="2">
    <location>
        <begin position="24"/>
        <end position="144"/>
    </location>
</feature>
<feature type="region of interest" description="Disordered" evidence="1">
    <location>
        <begin position="33"/>
        <end position="67"/>
    </location>
</feature>
<evidence type="ECO:0000313" key="3">
    <source>
        <dbReference type="EMBL" id="GAA3815481.1"/>
    </source>
</evidence>
<evidence type="ECO:0000256" key="2">
    <source>
        <dbReference type="SAM" id="SignalP"/>
    </source>
</evidence>
<keyword evidence="4" id="KW-1185">Reference proteome</keyword>
<proteinExistence type="predicted"/>
<dbReference type="EMBL" id="BAABAH010000004">
    <property type="protein sequence ID" value="GAA3815481.1"/>
    <property type="molecule type" value="Genomic_DNA"/>
</dbReference>
<protein>
    <recommendedName>
        <fullName evidence="5">Secreted protein</fullName>
    </recommendedName>
</protein>
<evidence type="ECO:0000313" key="4">
    <source>
        <dbReference type="Proteomes" id="UP001501821"/>
    </source>
</evidence>
<organism evidence="3 4">
    <name type="scientific">Nocardioides panacisoli</name>
    <dbReference type="NCBI Taxonomy" id="627624"/>
    <lineage>
        <taxon>Bacteria</taxon>
        <taxon>Bacillati</taxon>
        <taxon>Actinomycetota</taxon>
        <taxon>Actinomycetes</taxon>
        <taxon>Propionibacteriales</taxon>
        <taxon>Nocardioidaceae</taxon>
        <taxon>Nocardioides</taxon>
    </lineage>
</organism>